<gene>
    <name evidence="1" type="ORF">BN1044_00438</name>
</gene>
<reference evidence="1 2" key="1">
    <citation type="submission" date="2016-09" db="EMBL/GenBank/DDBJ databases">
        <authorList>
            <person name="Capua I."/>
            <person name="De Benedictis P."/>
            <person name="Joannis T."/>
            <person name="Lombin L.H."/>
            <person name="Cattoli G."/>
        </authorList>
    </citation>
    <scope>NUCLEOTIDE SEQUENCE [LARGE SCALE GENOMIC DNA]</scope>
    <source>
        <strain evidence="1 2">GB001</strain>
    </source>
</reference>
<protein>
    <submittedName>
        <fullName evidence="1">Uncharacterized protein</fullName>
    </submittedName>
</protein>
<dbReference type="AlphaFoldDB" id="A0A1C6YVT2"/>
<name>A0A1C6YVT2_HAFAL</name>
<organism evidence="1 2">
    <name type="scientific">Hafnia alvei</name>
    <dbReference type="NCBI Taxonomy" id="569"/>
    <lineage>
        <taxon>Bacteria</taxon>
        <taxon>Pseudomonadati</taxon>
        <taxon>Pseudomonadota</taxon>
        <taxon>Gammaproteobacteria</taxon>
        <taxon>Enterobacterales</taxon>
        <taxon>Hafniaceae</taxon>
        <taxon>Hafnia</taxon>
    </lineage>
</organism>
<dbReference type="Proteomes" id="UP000094844">
    <property type="component" value="Unassembled WGS sequence"/>
</dbReference>
<dbReference type="RefSeq" id="WP_072307370.1">
    <property type="nucleotide sequence ID" value="NZ_FMIQ01000006.1"/>
</dbReference>
<dbReference type="OrthoDB" id="6692015at2"/>
<evidence type="ECO:0000313" key="2">
    <source>
        <dbReference type="Proteomes" id="UP000094844"/>
    </source>
</evidence>
<evidence type="ECO:0000313" key="1">
    <source>
        <dbReference type="EMBL" id="SCM50988.1"/>
    </source>
</evidence>
<dbReference type="EMBL" id="FMIQ01000006">
    <property type="protein sequence ID" value="SCM50988.1"/>
    <property type="molecule type" value="Genomic_DNA"/>
</dbReference>
<proteinExistence type="predicted"/>
<accession>A0A1C6YVT2</accession>
<sequence>MARFLQIEMPDASKWAVPVQKIAEHRATHYAHEFDGDLQRSLDEDTLPLFAGSEYDIEDWAINNMNFSDFAGIAVCTQLPNVDYEEGWCNGEKEVIEVTAA</sequence>